<protein>
    <submittedName>
        <fullName evidence="2">Uncharacterized protein</fullName>
    </submittedName>
</protein>
<feature type="region of interest" description="Disordered" evidence="1">
    <location>
        <begin position="679"/>
        <end position="772"/>
    </location>
</feature>
<name>A0A9W9R3B7_PENBR</name>
<comment type="caution">
    <text evidence="2">The sequence shown here is derived from an EMBL/GenBank/DDBJ whole genome shotgun (WGS) entry which is preliminary data.</text>
</comment>
<evidence type="ECO:0000313" key="2">
    <source>
        <dbReference type="EMBL" id="KAJ5349978.1"/>
    </source>
</evidence>
<gene>
    <name evidence="2" type="ORF">N7541_007705</name>
</gene>
<keyword evidence="3" id="KW-1185">Reference proteome</keyword>
<accession>A0A9W9R3B7</accession>
<dbReference type="AlphaFoldDB" id="A0A9W9R3B7"/>
<organism evidence="2 3">
    <name type="scientific">Penicillium brevicompactum</name>
    <dbReference type="NCBI Taxonomy" id="5074"/>
    <lineage>
        <taxon>Eukaryota</taxon>
        <taxon>Fungi</taxon>
        <taxon>Dikarya</taxon>
        <taxon>Ascomycota</taxon>
        <taxon>Pezizomycotina</taxon>
        <taxon>Eurotiomycetes</taxon>
        <taxon>Eurotiomycetidae</taxon>
        <taxon>Eurotiales</taxon>
        <taxon>Aspergillaceae</taxon>
        <taxon>Penicillium</taxon>
    </lineage>
</organism>
<reference evidence="2" key="1">
    <citation type="submission" date="2022-12" db="EMBL/GenBank/DDBJ databases">
        <authorList>
            <person name="Petersen C."/>
        </authorList>
    </citation>
    <scope>NUCLEOTIDE SEQUENCE</scope>
    <source>
        <strain evidence="2">IBT 35675</strain>
    </source>
</reference>
<sequence>MSDGLCVPDTRPTPRMRPFRDILADDRKNLEAMEEYASRVKRDGPLQPKSRIPLHGYRVSPQEEEVLQTRFSTQYPRLLEPLRNQGPITWTHVLLESLKRSDFIAKENGLYQCQVQGASIQVTSQDLEEILNELGICRRVITEPYSDAAESETRQEVAGCVAAQMESLLKRYNACQSILDIVNGPSKPKTIGTKALPTPAVSATDDGQSSPGAAQESRNIRSACLPPKTRGLPALASVLRKRSRRSGNGVDVRPDTHPVPRRENVPETGSEDSISDDESTGGDIPHDLGRRRDTAILGSSRSRVGSMEQRETPRDPGHTNRTFHHEKPAKKSRLYSCREMDEARPFLMKLVAMGSTESEVEEAYMRKFNAIRSVHNLLEKFELGHLQSEMDGNAKAFINPVCGSDRANPLSIISPPRFLPTSTPSSLKGSDILNVSNCSLLESRFLVKQTDFLLMESSESLRSFSLLYRDLTKVINGYQAYSDLIIDLRGQGQALGPTFKDIAARPELENKLLERFGSLGPTLVCPRDEINISWLDVLRGGLEDDDFKYQGDGTYWCSLQGVWIVLTHEHRDAILDDTVQRLIQPRVYSTKELELRTRYRLEDILIEGKSQAEKLLSLLTRGVDTLKHTTLMDIDTYSPIDKNGVEGDHKGVRSHLIDTPEIKQETGGSVESCILIDDVDDPMPSETVDHTLGPNSIKRGYHHLNKSPGSLQHSVSEGLDPDSSHEDGSDDGNHATTQERPKRARSLDATSQDRSSPVHEPGARPSSGFSYTEKERLEGKDFIELLLNRGATKDELHGLYEAEFGRYRTWDALRTVHKNPNIRRRLTFNGSLVGKSLKDFPEFTARERFEGKSFVESLLDSAATTKQVENAYKTEFGIDRLFFHLQYIHNIHHAQRRAAQNGSLEEGVTMGEWSEREIQCGNGFFETWLNHGLVAPEIENLWRDEFGTRRRAPTILRRLGVPHGTKRLSENLRAKTQLQDREQQGEAS</sequence>
<evidence type="ECO:0000313" key="3">
    <source>
        <dbReference type="Proteomes" id="UP001148299"/>
    </source>
</evidence>
<feature type="compositionally biased region" description="Basic and acidic residues" evidence="1">
    <location>
        <begin position="308"/>
        <end position="326"/>
    </location>
</feature>
<feature type="compositionally biased region" description="Basic and acidic residues" evidence="1">
    <location>
        <begin position="252"/>
        <end position="265"/>
    </location>
</feature>
<feature type="region of interest" description="Disordered" evidence="1">
    <location>
        <begin position="186"/>
        <end position="332"/>
    </location>
</feature>
<feature type="compositionally biased region" description="Basic and acidic residues" evidence="1">
    <location>
        <begin position="722"/>
        <end position="741"/>
    </location>
</feature>
<feature type="compositionally biased region" description="Basic and acidic residues" evidence="1">
    <location>
        <begin position="284"/>
        <end position="294"/>
    </location>
</feature>
<feature type="compositionally biased region" description="Acidic residues" evidence="1">
    <location>
        <begin position="269"/>
        <end position="280"/>
    </location>
</feature>
<reference evidence="2" key="2">
    <citation type="journal article" date="2023" name="IMA Fungus">
        <title>Comparative genomic study of the Penicillium genus elucidates a diverse pangenome and 15 lateral gene transfer events.</title>
        <authorList>
            <person name="Petersen C."/>
            <person name="Sorensen T."/>
            <person name="Nielsen M.R."/>
            <person name="Sondergaard T.E."/>
            <person name="Sorensen J.L."/>
            <person name="Fitzpatrick D.A."/>
            <person name="Frisvad J.C."/>
            <person name="Nielsen K.L."/>
        </authorList>
    </citation>
    <scope>NUCLEOTIDE SEQUENCE</scope>
    <source>
        <strain evidence="2">IBT 35675</strain>
    </source>
</reference>
<evidence type="ECO:0000256" key="1">
    <source>
        <dbReference type="SAM" id="MobiDB-lite"/>
    </source>
</evidence>
<proteinExistence type="predicted"/>
<dbReference type="EMBL" id="JAPZBR010000006">
    <property type="protein sequence ID" value="KAJ5349978.1"/>
    <property type="molecule type" value="Genomic_DNA"/>
</dbReference>
<dbReference type="Proteomes" id="UP001148299">
    <property type="component" value="Unassembled WGS sequence"/>
</dbReference>